<dbReference type="Gene3D" id="1.20.81.30">
    <property type="entry name" value="Type II secretion system (T2SS), domain F"/>
    <property type="match status" value="2"/>
</dbReference>
<sequence>MPMFKYTAYDEAGVKQHDQIQASNVEDAKRELVKQGRHVIQIKELSSRAGQSWRLSEEKVSLEDLEFLTSELSILLSSGVKIDKALAIISKNKGEGQLQRLVGEIHTSLKKGESLAVAFSKQKKVFDALYINLIRIGEATGKLPEVFDGLSRDLKFRRELRSKVIQSVTYPAVIMAVCVLCIIFVFNYIVPQMGSIFTDADDIPVYTAFLLATSDWMQNYQWFLYAAILAGAAALYISRDNPELKNKLADLSMRAPLLSSVVIQVERIRFSSAMSLMLSAGVKVDDAIGYAADSIKNPLVSKSLRAARDKVKKGASITSALTATPIYDAFYLSLLEVGEESGRMDTVFNDIASRSKVKFENWTEKLTTILEPLLILVMGGIVGSVVVTMLLSVVSVNDVGL</sequence>
<dbReference type="AlphaFoldDB" id="A0A2S2E0Q4"/>
<reference evidence="10 11" key="1">
    <citation type="submission" date="2018-05" db="EMBL/GenBank/DDBJ databases">
        <title>Salinimonas sp. HMF8227 Genome sequencing and assembly.</title>
        <authorList>
            <person name="Kang H."/>
            <person name="Kang J."/>
            <person name="Cha I."/>
            <person name="Kim H."/>
            <person name="Joh K."/>
        </authorList>
    </citation>
    <scope>NUCLEOTIDE SEQUENCE [LARGE SCALE GENOMIC DNA]</scope>
    <source>
        <strain evidence="10 11">HMF8227</strain>
    </source>
</reference>
<dbReference type="PANTHER" id="PTHR30012">
    <property type="entry name" value="GENERAL SECRETION PATHWAY PROTEIN"/>
    <property type="match status" value="1"/>
</dbReference>
<keyword evidence="6 8" id="KW-1133">Transmembrane helix</keyword>
<evidence type="ECO:0000256" key="2">
    <source>
        <dbReference type="ARBA" id="ARBA00005745"/>
    </source>
</evidence>
<dbReference type="Proteomes" id="UP000245728">
    <property type="component" value="Chromosome"/>
</dbReference>
<organism evidence="10 11">
    <name type="scientific">Saliniradius amylolyticus</name>
    <dbReference type="NCBI Taxonomy" id="2183582"/>
    <lineage>
        <taxon>Bacteria</taxon>
        <taxon>Pseudomonadati</taxon>
        <taxon>Pseudomonadota</taxon>
        <taxon>Gammaproteobacteria</taxon>
        <taxon>Alteromonadales</taxon>
        <taxon>Alteromonadaceae</taxon>
        <taxon>Saliniradius</taxon>
    </lineage>
</organism>
<dbReference type="InterPro" id="IPR003004">
    <property type="entry name" value="GspF/PilC"/>
</dbReference>
<keyword evidence="3" id="KW-1003">Cell membrane</keyword>
<feature type="domain" description="Type II secretion system protein GspF" evidence="9">
    <location>
        <begin position="270"/>
        <end position="391"/>
    </location>
</feature>
<evidence type="ECO:0000256" key="4">
    <source>
        <dbReference type="ARBA" id="ARBA00022519"/>
    </source>
</evidence>
<evidence type="ECO:0000256" key="1">
    <source>
        <dbReference type="ARBA" id="ARBA00004429"/>
    </source>
</evidence>
<feature type="transmembrane region" description="Helical" evidence="8">
    <location>
        <begin position="220"/>
        <end position="237"/>
    </location>
</feature>
<dbReference type="PRINTS" id="PR00812">
    <property type="entry name" value="BCTERIALGSPF"/>
</dbReference>
<evidence type="ECO:0000256" key="6">
    <source>
        <dbReference type="ARBA" id="ARBA00022989"/>
    </source>
</evidence>
<gene>
    <name evidence="10" type="ORF">HMF8227_00710</name>
</gene>
<dbReference type="FunFam" id="1.20.81.30:FF:000001">
    <property type="entry name" value="Type II secretion system protein F"/>
    <property type="match status" value="1"/>
</dbReference>
<keyword evidence="4" id="KW-0997">Cell inner membrane</keyword>
<dbReference type="GO" id="GO:0005886">
    <property type="term" value="C:plasma membrane"/>
    <property type="evidence" value="ECO:0007669"/>
    <property type="project" value="UniProtKB-SubCell"/>
</dbReference>
<comment type="similarity">
    <text evidence="2">Belongs to the GSP F family.</text>
</comment>
<dbReference type="EMBL" id="CP029347">
    <property type="protein sequence ID" value="AWL11206.1"/>
    <property type="molecule type" value="Genomic_DNA"/>
</dbReference>
<evidence type="ECO:0000256" key="8">
    <source>
        <dbReference type="SAM" id="Phobius"/>
    </source>
</evidence>
<evidence type="ECO:0000256" key="7">
    <source>
        <dbReference type="ARBA" id="ARBA00023136"/>
    </source>
</evidence>
<dbReference type="InterPro" id="IPR042094">
    <property type="entry name" value="T2SS_GspF_sf"/>
</dbReference>
<evidence type="ECO:0000259" key="9">
    <source>
        <dbReference type="Pfam" id="PF00482"/>
    </source>
</evidence>
<keyword evidence="11" id="KW-1185">Reference proteome</keyword>
<feature type="transmembrane region" description="Helical" evidence="8">
    <location>
        <begin position="373"/>
        <end position="396"/>
    </location>
</feature>
<evidence type="ECO:0000313" key="10">
    <source>
        <dbReference type="EMBL" id="AWL11206.1"/>
    </source>
</evidence>
<dbReference type="PANTHER" id="PTHR30012:SF0">
    <property type="entry name" value="TYPE II SECRETION SYSTEM PROTEIN F-RELATED"/>
    <property type="match status" value="1"/>
</dbReference>
<dbReference type="InterPro" id="IPR018076">
    <property type="entry name" value="T2SS_GspF_dom"/>
</dbReference>
<dbReference type="OrthoDB" id="9805682at2"/>
<name>A0A2S2E0Q4_9ALTE</name>
<evidence type="ECO:0000256" key="5">
    <source>
        <dbReference type="ARBA" id="ARBA00022692"/>
    </source>
</evidence>
<keyword evidence="7 8" id="KW-0472">Membrane</keyword>
<feature type="transmembrane region" description="Helical" evidence="8">
    <location>
        <begin position="168"/>
        <end position="190"/>
    </location>
</feature>
<evidence type="ECO:0000313" key="11">
    <source>
        <dbReference type="Proteomes" id="UP000245728"/>
    </source>
</evidence>
<protein>
    <submittedName>
        <fullName evidence="10">Type IV pilus assembly protein TapC</fullName>
    </submittedName>
</protein>
<dbReference type="Pfam" id="PF00482">
    <property type="entry name" value="T2SSF"/>
    <property type="match status" value="2"/>
</dbReference>
<proteinExistence type="inferred from homology"/>
<keyword evidence="5 8" id="KW-0812">Transmembrane</keyword>
<accession>A0A2S2E0Q4</accession>
<evidence type="ECO:0000256" key="3">
    <source>
        <dbReference type="ARBA" id="ARBA00022475"/>
    </source>
</evidence>
<feature type="domain" description="Type II secretion system protein GspF" evidence="9">
    <location>
        <begin position="69"/>
        <end position="191"/>
    </location>
</feature>
<comment type="subcellular location">
    <subcellularLocation>
        <location evidence="1">Cell inner membrane</location>
        <topology evidence="1">Multi-pass membrane protein</topology>
    </subcellularLocation>
</comment>
<dbReference type="KEGG" id="salh:HMF8227_00710"/>